<dbReference type="InterPro" id="IPR016024">
    <property type="entry name" value="ARM-type_fold"/>
</dbReference>
<name>A0AA89BRR6_PINIB</name>
<evidence type="ECO:0000313" key="3">
    <source>
        <dbReference type="EMBL" id="KAK3085014.1"/>
    </source>
</evidence>
<dbReference type="InterPro" id="IPR011989">
    <property type="entry name" value="ARM-like"/>
</dbReference>
<evidence type="ECO:0000256" key="1">
    <source>
        <dbReference type="SAM" id="MobiDB-lite"/>
    </source>
</evidence>
<accession>A0AA89BRR6</accession>
<evidence type="ECO:0000259" key="2">
    <source>
        <dbReference type="Pfam" id="PF24768"/>
    </source>
</evidence>
<evidence type="ECO:0000313" key="4">
    <source>
        <dbReference type="Proteomes" id="UP001186944"/>
    </source>
</evidence>
<comment type="caution">
    <text evidence="3">The sequence shown here is derived from an EMBL/GenBank/DDBJ whole genome shotgun (WGS) entry which is preliminary data.</text>
</comment>
<dbReference type="GO" id="GO:0005829">
    <property type="term" value="C:cytosol"/>
    <property type="evidence" value="ECO:0007669"/>
    <property type="project" value="TreeGrafter"/>
</dbReference>
<dbReference type="PANTHER" id="PTHR23312">
    <property type="entry name" value="ARMC5 ARMADILLO REPEAT-CONTAINING -RELATED"/>
    <property type="match status" value="1"/>
</dbReference>
<dbReference type="Pfam" id="PF24768">
    <property type="entry name" value="ARM_ARMC5"/>
    <property type="match status" value="1"/>
</dbReference>
<organism evidence="3 4">
    <name type="scientific">Pinctada imbricata</name>
    <name type="common">Atlantic pearl-oyster</name>
    <name type="synonym">Pinctada martensii</name>
    <dbReference type="NCBI Taxonomy" id="66713"/>
    <lineage>
        <taxon>Eukaryota</taxon>
        <taxon>Metazoa</taxon>
        <taxon>Spiralia</taxon>
        <taxon>Lophotrochozoa</taxon>
        <taxon>Mollusca</taxon>
        <taxon>Bivalvia</taxon>
        <taxon>Autobranchia</taxon>
        <taxon>Pteriomorphia</taxon>
        <taxon>Pterioida</taxon>
        <taxon>Pterioidea</taxon>
        <taxon>Pteriidae</taxon>
        <taxon>Pinctada</taxon>
    </lineage>
</organism>
<feature type="region of interest" description="Disordered" evidence="1">
    <location>
        <begin position="797"/>
        <end position="826"/>
    </location>
</feature>
<feature type="compositionally biased region" description="Polar residues" evidence="1">
    <location>
        <begin position="636"/>
        <end position="651"/>
    </location>
</feature>
<dbReference type="SUPFAM" id="SSF48371">
    <property type="entry name" value="ARM repeat"/>
    <property type="match status" value="1"/>
</dbReference>
<dbReference type="InterPro" id="IPR055445">
    <property type="entry name" value="ARM_ARMC5"/>
</dbReference>
<dbReference type="AlphaFoldDB" id="A0AA89BRR6"/>
<dbReference type="Gene3D" id="1.25.10.10">
    <property type="entry name" value="Leucine-rich Repeat Variant"/>
    <property type="match status" value="2"/>
</dbReference>
<dbReference type="EMBL" id="VSWD01000013">
    <property type="protein sequence ID" value="KAK3085014.1"/>
    <property type="molecule type" value="Genomic_DNA"/>
</dbReference>
<feature type="domain" description="ARMC5-like ARM-repeats" evidence="2">
    <location>
        <begin position="141"/>
        <end position="348"/>
    </location>
</feature>
<sequence length="1049" mass="118792">MSYPGCHRDRFGHLMFLAYINDLLDHTQSDVRLFADDALLNRKIASNADAVQLQRALSSLQHWEHLWQMEFHPQKCTVIHITNKRQPLKTGYTLQGHILEEVQIAKYLGVTIHQKLRWTEHISNIKTKVTRTLGFVKQRYFSESMSESVQNRCCRALANLALSAKACEVIHRTDVLSHLVLLLEQTKDKECIQTYCRATRLFGRTKDQRDKIVTKGAILQVAKQVSSEDTDIKKCSFEFSEQVVSAAAIKELVAIVIRDDSTEICQQSLQVLFELICHPNTRPVFGAAGGIQVFIDRFHTEESQNTRLSILNVLCLCTKESVNRAKLRTNGALILFLEALQNFECKILTTDNFEDCFNGESSWNFDSELFPEEDSIFHKFYPGEYSCSSEEISHENPENVVSQMTDCEFDNDQRNLYSIDSPTYTANKLCTLEDSDTLCKTNFSNDMTSMKSSSLSPLSTITYMSPEFSPTRPQFSSPSSPSCDFSGTSSTCHYPSVLSTPYSPIKSCHTSPISSPGLSPDSLSYSNNQEDLFSESEEEEDVIVGEHDIEEDMETGEKVTYFDPSITDVINQDNKETVAPTLSPHIKPNENVSNKNIQPECDCELPAFDVVGKSPTESSRSTEESQPTKRRRVAVSSESTSHIQDNSISAKKIQKSNSVTNRVSYKKERKEPTITENHILIILSRISHMDDPSKILVTKETICCLLDYIKNVDYPEKRAACILSRLIQNPLCFEKFLILNASLSVFFKLLYNEDDESIELNIQKLQTHVTSKRDQRRSVRSRSSSCSLESSDFLDVEDDNCRENGQSKPDKELSYGTDSGQLLKPSNEENLENEHFLISQTEDEGLRCTQDNHIAQENCRESLESSCSTLFEKEKMSIRSGLVFLHELSIQAESPFGRGVVAHLCHRKTEKEKLWMKITLLFMIWTKSSFKHYMMERGVLKDITHILLSTGNDAVEDLCSTSQYQVSLMGLCFLGHIIPKSTSLVGDRQSSMKSSVPYLYTVDALKPRFESETSGCHLRQTSRTNFALRIGNDTITGVKGNTCEIFSHI</sequence>
<gene>
    <name evidence="3" type="ORF">FSP39_022881</name>
</gene>
<reference evidence="3" key="1">
    <citation type="submission" date="2019-08" db="EMBL/GenBank/DDBJ databases">
        <title>The improved chromosome-level genome for the pearl oyster Pinctada fucata martensii using PacBio sequencing and Hi-C.</title>
        <authorList>
            <person name="Zheng Z."/>
        </authorList>
    </citation>
    <scope>NUCLEOTIDE SEQUENCE</scope>
    <source>
        <strain evidence="3">ZZ-2019</strain>
        <tissue evidence="3">Adductor muscle</tissue>
    </source>
</reference>
<keyword evidence="4" id="KW-1185">Reference proteome</keyword>
<proteinExistence type="predicted"/>
<dbReference type="GO" id="GO:0009653">
    <property type="term" value="P:anatomical structure morphogenesis"/>
    <property type="evidence" value="ECO:0007669"/>
    <property type="project" value="TreeGrafter"/>
</dbReference>
<protein>
    <recommendedName>
        <fullName evidence="2">ARMC5-like ARM-repeats domain-containing protein</fullName>
    </recommendedName>
</protein>
<dbReference type="PANTHER" id="PTHR23312:SF8">
    <property type="entry name" value="ARMADILLO REPEAT-CONTAINING PROTEIN 5"/>
    <property type="match status" value="1"/>
</dbReference>
<dbReference type="Proteomes" id="UP001186944">
    <property type="component" value="Unassembled WGS sequence"/>
</dbReference>
<feature type="region of interest" description="Disordered" evidence="1">
    <location>
        <begin position="610"/>
        <end position="651"/>
    </location>
</feature>